<keyword evidence="2" id="KW-1185">Reference proteome</keyword>
<dbReference type="EnsemblPlants" id="OB07G14730.1">
    <property type="protein sequence ID" value="OB07G14730.1"/>
    <property type="gene ID" value="OB07G14730"/>
</dbReference>
<dbReference type="HOGENOM" id="CLU_2642072_0_0_1"/>
<reference evidence="1" key="2">
    <citation type="submission" date="2013-04" db="UniProtKB">
        <authorList>
            <consortium name="EnsemblPlants"/>
        </authorList>
    </citation>
    <scope>IDENTIFICATION</scope>
</reference>
<dbReference type="Proteomes" id="UP000006038">
    <property type="component" value="Chromosome 7"/>
</dbReference>
<dbReference type="AlphaFoldDB" id="J3MJ91"/>
<evidence type="ECO:0000313" key="1">
    <source>
        <dbReference type="EnsemblPlants" id="OB07G14730.1"/>
    </source>
</evidence>
<evidence type="ECO:0000313" key="2">
    <source>
        <dbReference type="Proteomes" id="UP000006038"/>
    </source>
</evidence>
<protein>
    <submittedName>
        <fullName evidence="1">Uncharacterized protein</fullName>
    </submittedName>
</protein>
<reference evidence="1" key="1">
    <citation type="journal article" date="2013" name="Nat. Commun.">
        <title>Whole-genome sequencing of Oryza brachyantha reveals mechanisms underlying Oryza genome evolution.</title>
        <authorList>
            <person name="Chen J."/>
            <person name="Huang Q."/>
            <person name="Gao D."/>
            <person name="Wang J."/>
            <person name="Lang Y."/>
            <person name="Liu T."/>
            <person name="Li B."/>
            <person name="Bai Z."/>
            <person name="Luis Goicoechea J."/>
            <person name="Liang C."/>
            <person name="Chen C."/>
            <person name="Zhang W."/>
            <person name="Sun S."/>
            <person name="Liao Y."/>
            <person name="Zhang X."/>
            <person name="Yang L."/>
            <person name="Song C."/>
            <person name="Wang M."/>
            <person name="Shi J."/>
            <person name="Liu G."/>
            <person name="Liu J."/>
            <person name="Zhou H."/>
            <person name="Zhou W."/>
            <person name="Yu Q."/>
            <person name="An N."/>
            <person name="Chen Y."/>
            <person name="Cai Q."/>
            <person name="Wang B."/>
            <person name="Liu B."/>
            <person name="Min J."/>
            <person name="Huang Y."/>
            <person name="Wu H."/>
            <person name="Li Z."/>
            <person name="Zhang Y."/>
            <person name="Yin Y."/>
            <person name="Song W."/>
            <person name="Jiang J."/>
            <person name="Jackson S.A."/>
            <person name="Wing R.A."/>
            <person name="Wang J."/>
            <person name="Chen M."/>
        </authorList>
    </citation>
    <scope>NUCLEOTIDE SEQUENCE [LARGE SCALE GENOMIC DNA]</scope>
    <source>
        <strain evidence="1">cv. IRGC 101232</strain>
    </source>
</reference>
<name>J3MJ91_ORYBR</name>
<organism evidence="1">
    <name type="scientific">Oryza brachyantha</name>
    <name type="common">malo sina</name>
    <dbReference type="NCBI Taxonomy" id="4533"/>
    <lineage>
        <taxon>Eukaryota</taxon>
        <taxon>Viridiplantae</taxon>
        <taxon>Streptophyta</taxon>
        <taxon>Embryophyta</taxon>
        <taxon>Tracheophyta</taxon>
        <taxon>Spermatophyta</taxon>
        <taxon>Magnoliopsida</taxon>
        <taxon>Liliopsida</taxon>
        <taxon>Poales</taxon>
        <taxon>Poaceae</taxon>
        <taxon>BOP clade</taxon>
        <taxon>Oryzoideae</taxon>
        <taxon>Oryzeae</taxon>
        <taxon>Oryzinae</taxon>
        <taxon>Oryza</taxon>
    </lineage>
</organism>
<dbReference type="Gramene" id="OB07G14730.1">
    <property type="protein sequence ID" value="OB07G14730.1"/>
    <property type="gene ID" value="OB07G14730"/>
</dbReference>
<sequence>MPALLIGGNVYSTKELLERKSWCKELMISTKCCKGSLSQERNVRRAVMLRKAAHINQRHKRERSQELGPTITRVIFR</sequence>
<proteinExistence type="predicted"/>
<accession>J3MJ91</accession>